<feature type="binding site" evidence="7">
    <location>
        <position position="190"/>
    </location>
    <ligand>
        <name>L-glutamine</name>
        <dbReference type="ChEBI" id="CHEBI:58359"/>
    </ligand>
</feature>
<feature type="binding site" evidence="7">
    <location>
        <begin position="358"/>
        <end position="365"/>
    </location>
    <ligand>
        <name>ATP</name>
        <dbReference type="ChEBI" id="CHEBI:30616"/>
    </ligand>
</feature>
<dbReference type="PANTHER" id="PTHR23090">
    <property type="entry name" value="NH 3 /GLUTAMINE-DEPENDENT NAD + SYNTHETASE"/>
    <property type="match status" value="1"/>
</dbReference>
<dbReference type="CDD" id="cd00553">
    <property type="entry name" value="NAD_synthase"/>
    <property type="match status" value="1"/>
</dbReference>
<reference evidence="11 12" key="1">
    <citation type="journal article" date="2016" name="Nat. Commun.">
        <title>Thousands of microbial genomes shed light on interconnected biogeochemical processes in an aquifer system.</title>
        <authorList>
            <person name="Anantharaman K."/>
            <person name="Brown C.T."/>
            <person name="Hug L.A."/>
            <person name="Sharon I."/>
            <person name="Castelle C.J."/>
            <person name="Probst A.J."/>
            <person name="Thomas B.C."/>
            <person name="Singh A."/>
            <person name="Wilkins M.J."/>
            <person name="Karaoz U."/>
            <person name="Brodie E.L."/>
            <person name="Williams K.H."/>
            <person name="Hubbard S.S."/>
            <person name="Banfield J.F."/>
        </authorList>
    </citation>
    <scope>NUCLEOTIDE SEQUENCE [LARGE SCALE GENOMIC DNA]</scope>
</reference>
<feature type="binding site" evidence="7">
    <location>
        <position position="488"/>
    </location>
    <ligand>
        <name>deamido-NAD(+)</name>
        <dbReference type="ChEBI" id="CHEBI:58437"/>
        <note>ligand shared between two neighboring subunits</note>
    </ligand>
</feature>
<accession>A0A1F7W7J1</accession>
<evidence type="ECO:0000256" key="3">
    <source>
        <dbReference type="ARBA" id="ARBA00022598"/>
    </source>
</evidence>
<evidence type="ECO:0000256" key="8">
    <source>
        <dbReference type="PIRNR" id="PIRNR006630"/>
    </source>
</evidence>
<evidence type="ECO:0000256" key="4">
    <source>
        <dbReference type="ARBA" id="ARBA00022741"/>
    </source>
</evidence>
<dbReference type="CDD" id="cd07570">
    <property type="entry name" value="GAT_Gln-NAD-synth"/>
    <property type="match status" value="1"/>
</dbReference>
<dbReference type="InterPro" id="IPR014445">
    <property type="entry name" value="Gln-dep_NAD_synthase"/>
</dbReference>
<keyword evidence="5 7" id="KW-0067">ATP-binding</keyword>
<dbReference type="Gene3D" id="3.40.50.620">
    <property type="entry name" value="HUPs"/>
    <property type="match status" value="1"/>
</dbReference>
<evidence type="ECO:0000256" key="1">
    <source>
        <dbReference type="ARBA" id="ARBA00005188"/>
    </source>
</evidence>
<dbReference type="PIRSF" id="PIRSF006630">
    <property type="entry name" value="NADS_GAT"/>
    <property type="match status" value="1"/>
</dbReference>
<dbReference type="PANTHER" id="PTHR23090:SF9">
    <property type="entry name" value="GLUTAMINE-DEPENDENT NAD(+) SYNTHETASE"/>
    <property type="match status" value="1"/>
</dbReference>
<evidence type="ECO:0000256" key="2">
    <source>
        <dbReference type="ARBA" id="ARBA00007145"/>
    </source>
</evidence>
<feature type="binding site" evidence="7">
    <location>
        <position position="483"/>
    </location>
    <ligand>
        <name>ATP</name>
        <dbReference type="ChEBI" id="CHEBI:30616"/>
    </ligand>
</feature>
<proteinExistence type="inferred from homology"/>
<comment type="pathway">
    <text evidence="1 7 8">Cofactor biosynthesis; NAD(+) biosynthesis; NAD(+) from deamido-NAD(+) (L-Gln route): step 1/1.</text>
</comment>
<comment type="caution">
    <text evidence="11">The sequence shown here is derived from an EMBL/GenBank/DDBJ whole genome shotgun (WGS) entry which is preliminary data.</text>
</comment>
<evidence type="ECO:0000313" key="11">
    <source>
        <dbReference type="EMBL" id="OGL98054.1"/>
    </source>
</evidence>
<feature type="binding site" evidence="7">
    <location>
        <position position="459"/>
    </location>
    <ligand>
        <name>deamido-NAD(+)</name>
        <dbReference type="ChEBI" id="CHEBI:58437"/>
        <note>ligand shared between two neighboring subunits</note>
    </ligand>
</feature>
<comment type="similarity">
    <text evidence="9">Belongs to the NAD synthetase family.</text>
</comment>
<dbReference type="GO" id="GO:0004359">
    <property type="term" value="F:glutaminase activity"/>
    <property type="evidence" value="ECO:0007669"/>
    <property type="project" value="InterPro"/>
</dbReference>
<dbReference type="HAMAP" id="MF_02090">
    <property type="entry name" value="NadE_glutamine_dep"/>
    <property type="match status" value="1"/>
</dbReference>
<dbReference type="Pfam" id="PF02540">
    <property type="entry name" value="NAD_synthase"/>
    <property type="match status" value="1"/>
</dbReference>
<keyword evidence="3 7" id="KW-0436">Ligase</keyword>
<dbReference type="EC" id="6.3.5.1" evidence="7 8"/>
<dbReference type="SUPFAM" id="SSF52402">
    <property type="entry name" value="Adenine nucleotide alpha hydrolases-like"/>
    <property type="match status" value="1"/>
</dbReference>
<keyword evidence="4 7" id="KW-0547">Nucleotide-binding</keyword>
<name>A0A1F7W7J1_9BACT</name>
<evidence type="ECO:0000259" key="10">
    <source>
        <dbReference type="PROSITE" id="PS50263"/>
    </source>
</evidence>
<dbReference type="GO" id="GO:0005524">
    <property type="term" value="F:ATP binding"/>
    <property type="evidence" value="ECO:0007669"/>
    <property type="project" value="UniProtKB-UniRule"/>
</dbReference>
<dbReference type="InterPro" id="IPR003694">
    <property type="entry name" value="NAD_synthase"/>
</dbReference>
<dbReference type="UniPathway" id="UPA00253">
    <property type="reaction ID" value="UER00334"/>
</dbReference>
<feature type="binding site" evidence="7">
    <location>
        <position position="607"/>
    </location>
    <ligand>
        <name>deamido-NAD(+)</name>
        <dbReference type="ChEBI" id="CHEBI:58437"/>
        <note>ligand shared between two neighboring subunits</note>
    </ligand>
</feature>
<keyword evidence="6 7" id="KW-0520">NAD</keyword>
<dbReference type="Proteomes" id="UP000176501">
    <property type="component" value="Unassembled WGS sequence"/>
</dbReference>
<dbReference type="EMBL" id="MGFE01000025">
    <property type="protein sequence ID" value="OGL98054.1"/>
    <property type="molecule type" value="Genomic_DNA"/>
</dbReference>
<evidence type="ECO:0000256" key="5">
    <source>
        <dbReference type="ARBA" id="ARBA00022840"/>
    </source>
</evidence>
<dbReference type="AlphaFoldDB" id="A0A1F7W7J1"/>
<dbReference type="InterPro" id="IPR014729">
    <property type="entry name" value="Rossmann-like_a/b/a_fold"/>
</dbReference>
<sequence length="642" mass="71600">MRLVKIGLGNVDPTVGAFEDNVNRILVQARAMAAEGCHVAAFGELSVSGYPCEDLVQWAAFVDQQGKALDNLVASLDDTFRNTVLVVGLTVHLDGSLYNVAAIIAGGRIVGMVPKENLPDYNVFYEGRTITPGSIGMSAKIRNIPIGDMIFEFGFGRMATQVCEDIWRPDGPMVRRNFSGAELDVSINASPFRLGARQTRHEMISTRAADNLTTVAYVNLVGAQDSLVFEGGGYVNQCGRMMLDSERGREGYQTQVVDLDRVRRMRMENTTWRHARDQYLGAHKPVPVVTDDILRKVAPPNGALPYPFPKNRSFFLPEADSPRASARYEYFQDLEMVIGIGMMGYFRKTGAFKRILIALSGGKDSCLTLMLAHKAVCKEADRRKLADDERAAFIRDMVWCVDMPSDHNSTETRGITKRICDDLGVTLKVSPIQEAVEKERRALMALLGVSSLKRNTEQNIQARVRGERMQNIANETGGLWLQTSNMTEKAVGYTTVGGDMMGALALIANLPKTVVIEFIRWYFEQTGLDVIHSLLDSKASAELEEGQEDERDLMPFPVLDAMFALFVGEKMSVCEVQAIVTQMWPKEERVAEWTALFVRLFFGSIFKWVQCPLSLHLGTLDLERERALQLPVVQDRTWAETI</sequence>
<dbReference type="Pfam" id="PF00795">
    <property type="entry name" value="CN_hydrolase"/>
    <property type="match status" value="1"/>
</dbReference>
<dbReference type="Gene3D" id="3.60.110.10">
    <property type="entry name" value="Carbon-nitrogen hydrolase"/>
    <property type="match status" value="1"/>
</dbReference>
<dbReference type="SUPFAM" id="SSF56317">
    <property type="entry name" value="Carbon-nitrogen hydrolase"/>
    <property type="match status" value="1"/>
</dbReference>
<organism evidence="11 12">
    <name type="scientific">Candidatus Uhrbacteria bacterium RIFOXYB2_FULL_57_15</name>
    <dbReference type="NCBI Taxonomy" id="1802422"/>
    <lineage>
        <taxon>Bacteria</taxon>
        <taxon>Candidatus Uhriibacteriota</taxon>
    </lineage>
</organism>
<evidence type="ECO:0000256" key="9">
    <source>
        <dbReference type="RuleBase" id="RU003811"/>
    </source>
</evidence>
<feature type="active site" description="For glutaminase activity" evidence="7">
    <location>
        <position position="115"/>
    </location>
</feature>
<feature type="domain" description="CN hydrolase" evidence="10">
    <location>
        <begin position="4"/>
        <end position="261"/>
    </location>
</feature>
<comment type="similarity">
    <text evidence="2 7 8">In the C-terminal section; belongs to the NAD synthetase family.</text>
</comment>
<comment type="caution">
    <text evidence="7">Lacks conserved residue(s) required for the propagation of feature annotation.</text>
</comment>
<dbReference type="GO" id="GO:0005737">
    <property type="term" value="C:cytoplasm"/>
    <property type="evidence" value="ECO:0007669"/>
    <property type="project" value="InterPro"/>
</dbReference>
<dbReference type="InterPro" id="IPR003010">
    <property type="entry name" value="C-N_Hydrolase"/>
</dbReference>
<dbReference type="GO" id="GO:0003952">
    <property type="term" value="F:NAD+ synthase (glutamine-hydrolyzing) activity"/>
    <property type="evidence" value="ECO:0007669"/>
    <property type="project" value="UniProtKB-UniRule"/>
</dbReference>
<dbReference type="InterPro" id="IPR022310">
    <property type="entry name" value="NAD/GMP_synthase"/>
</dbReference>
<gene>
    <name evidence="7" type="primary">nadE</name>
    <name evidence="11" type="ORF">A2304_00910</name>
</gene>
<dbReference type="PROSITE" id="PS50263">
    <property type="entry name" value="CN_HYDROLASE"/>
    <property type="match status" value="1"/>
</dbReference>
<dbReference type="GO" id="GO:0009435">
    <property type="term" value="P:NAD+ biosynthetic process"/>
    <property type="evidence" value="ECO:0007669"/>
    <property type="project" value="UniProtKB-UniRule"/>
</dbReference>
<dbReference type="GO" id="GO:0008795">
    <property type="term" value="F:NAD+ synthase activity"/>
    <property type="evidence" value="ECO:0007669"/>
    <property type="project" value="UniProtKB-UniRule"/>
</dbReference>
<comment type="function">
    <text evidence="7">Catalyzes the ATP-dependent amidation of deamido-NAD to form NAD. Uses L-glutamine as a nitrogen source.</text>
</comment>
<feature type="binding site" evidence="7">
    <location>
        <position position="121"/>
    </location>
    <ligand>
        <name>L-glutamine</name>
        <dbReference type="ChEBI" id="CHEBI:58359"/>
    </ligand>
</feature>
<evidence type="ECO:0000256" key="6">
    <source>
        <dbReference type="ARBA" id="ARBA00023027"/>
    </source>
</evidence>
<dbReference type="NCBIfam" id="TIGR00552">
    <property type="entry name" value="nadE"/>
    <property type="match status" value="1"/>
</dbReference>
<comment type="catalytic activity">
    <reaction evidence="7 8">
        <text>deamido-NAD(+) + L-glutamine + ATP + H2O = L-glutamate + AMP + diphosphate + NAD(+) + H(+)</text>
        <dbReference type="Rhea" id="RHEA:24384"/>
        <dbReference type="ChEBI" id="CHEBI:15377"/>
        <dbReference type="ChEBI" id="CHEBI:15378"/>
        <dbReference type="ChEBI" id="CHEBI:29985"/>
        <dbReference type="ChEBI" id="CHEBI:30616"/>
        <dbReference type="ChEBI" id="CHEBI:33019"/>
        <dbReference type="ChEBI" id="CHEBI:57540"/>
        <dbReference type="ChEBI" id="CHEBI:58359"/>
        <dbReference type="ChEBI" id="CHEBI:58437"/>
        <dbReference type="ChEBI" id="CHEBI:456215"/>
        <dbReference type="EC" id="6.3.5.1"/>
    </reaction>
</comment>
<feature type="active site" description="Proton acceptor; for glutaminase activity" evidence="7">
    <location>
        <position position="44"/>
    </location>
</feature>
<evidence type="ECO:0000313" key="12">
    <source>
        <dbReference type="Proteomes" id="UP000176501"/>
    </source>
</evidence>
<feature type="active site" description="Nucleophile; for glutaminase activity" evidence="7">
    <location>
        <position position="163"/>
    </location>
</feature>
<dbReference type="InterPro" id="IPR036526">
    <property type="entry name" value="C-N_Hydrolase_sf"/>
</dbReference>
<protein>
    <recommendedName>
        <fullName evidence="7 8">Glutamine-dependent NAD(+) synthetase</fullName>
        <ecNumber evidence="7 8">6.3.5.1</ecNumber>
    </recommendedName>
    <alternativeName>
        <fullName evidence="7 8">NAD(+) synthase [glutamine-hydrolyzing]</fullName>
    </alternativeName>
</protein>
<evidence type="ECO:0000256" key="7">
    <source>
        <dbReference type="HAMAP-Rule" id="MF_02090"/>
    </source>
</evidence>